<reference evidence="1 2" key="1">
    <citation type="submission" date="2016-11" db="EMBL/GenBank/DDBJ databases">
        <authorList>
            <person name="Jaros S."/>
            <person name="Januszkiewicz K."/>
            <person name="Wedrychowicz H."/>
        </authorList>
    </citation>
    <scope>NUCLEOTIDE SEQUENCE [LARGE SCALE GENOMIC DNA]</scope>
    <source>
        <strain evidence="1 2">DSM 17918</strain>
    </source>
</reference>
<dbReference type="AlphaFoldDB" id="A0A1M5B925"/>
<gene>
    <name evidence="1" type="ORF">SAMN02746089_01825</name>
</gene>
<protein>
    <submittedName>
        <fullName evidence="1">Helix-turn-helix domain</fullName>
    </submittedName>
</protein>
<dbReference type="Proteomes" id="UP000184088">
    <property type="component" value="Unassembled WGS sequence"/>
</dbReference>
<dbReference type="EMBL" id="FQVH01000020">
    <property type="protein sequence ID" value="SHF38999.1"/>
    <property type="molecule type" value="Genomic_DNA"/>
</dbReference>
<evidence type="ECO:0000313" key="1">
    <source>
        <dbReference type="EMBL" id="SHF38999.1"/>
    </source>
</evidence>
<evidence type="ECO:0000313" key="2">
    <source>
        <dbReference type="Proteomes" id="UP000184088"/>
    </source>
</evidence>
<accession>A0A1M5B925</accession>
<name>A0A1M5B925_9THEO</name>
<proteinExistence type="predicted"/>
<organism evidence="1 2">
    <name type="scientific">Caldanaerobius fijiensis DSM 17918</name>
    <dbReference type="NCBI Taxonomy" id="1121256"/>
    <lineage>
        <taxon>Bacteria</taxon>
        <taxon>Bacillati</taxon>
        <taxon>Bacillota</taxon>
        <taxon>Clostridia</taxon>
        <taxon>Thermoanaerobacterales</taxon>
        <taxon>Thermoanaerobacteraceae</taxon>
        <taxon>Caldanaerobius</taxon>
    </lineage>
</organism>
<keyword evidence="2" id="KW-1185">Reference proteome</keyword>
<sequence length="52" mass="5740">MALTQKYTTSPRTFKHLTPYERGKICALLKEGFSPSQIAKNLAVIAAPFTAK</sequence>
<dbReference type="RefSeq" id="WP_143156652.1">
    <property type="nucleotide sequence ID" value="NZ_FQVH01000020.1"/>
</dbReference>
<dbReference type="OrthoDB" id="9776104at2"/>